<accession>A0A316FD66</accession>
<reference evidence="2 3" key="1">
    <citation type="submission" date="2018-05" db="EMBL/GenBank/DDBJ databases">
        <title>Genomic Encyclopedia of Type Strains, Phase IV (KMG-IV): sequencing the most valuable type-strain genomes for metagenomic binning, comparative biology and taxonomic classification.</title>
        <authorList>
            <person name="Goeker M."/>
        </authorList>
    </citation>
    <scope>NUCLEOTIDE SEQUENCE [LARGE SCALE GENOMIC DNA]</scope>
    <source>
        <strain evidence="2 3">DSM 25350</strain>
    </source>
</reference>
<dbReference type="Gene3D" id="3.40.50.80">
    <property type="entry name" value="Nucleotide-binding domain of ferredoxin-NADP reductase (FNR) module"/>
    <property type="match status" value="1"/>
</dbReference>
<dbReference type="Pfam" id="PF00175">
    <property type="entry name" value="NAD_binding_1"/>
    <property type="match status" value="1"/>
</dbReference>
<dbReference type="EMBL" id="QGGU01000012">
    <property type="protein sequence ID" value="PWK46824.1"/>
    <property type="molecule type" value="Genomic_DNA"/>
</dbReference>
<dbReference type="PRINTS" id="PR00410">
    <property type="entry name" value="PHEHYDRXLASE"/>
</dbReference>
<dbReference type="GO" id="GO:0016491">
    <property type="term" value="F:oxidoreductase activity"/>
    <property type="evidence" value="ECO:0007669"/>
    <property type="project" value="InterPro"/>
</dbReference>
<organism evidence="2 3">
    <name type="scientific">Pleionea mediterranea</name>
    <dbReference type="NCBI Taxonomy" id="523701"/>
    <lineage>
        <taxon>Bacteria</taxon>
        <taxon>Pseudomonadati</taxon>
        <taxon>Pseudomonadota</taxon>
        <taxon>Gammaproteobacteria</taxon>
        <taxon>Oceanospirillales</taxon>
        <taxon>Pleioneaceae</taxon>
        <taxon>Pleionea</taxon>
    </lineage>
</organism>
<dbReference type="InterPro" id="IPR017927">
    <property type="entry name" value="FAD-bd_FR_type"/>
</dbReference>
<dbReference type="Pfam" id="PF00970">
    <property type="entry name" value="FAD_binding_6"/>
    <property type="match status" value="1"/>
</dbReference>
<comment type="caution">
    <text evidence="2">The sequence shown here is derived from an EMBL/GenBank/DDBJ whole genome shotgun (WGS) entry which is preliminary data.</text>
</comment>
<evidence type="ECO:0000259" key="1">
    <source>
        <dbReference type="PROSITE" id="PS51384"/>
    </source>
</evidence>
<dbReference type="PANTHER" id="PTHR47354">
    <property type="entry name" value="NADH OXIDOREDUCTASE HCR"/>
    <property type="match status" value="1"/>
</dbReference>
<dbReference type="Gene3D" id="2.40.30.10">
    <property type="entry name" value="Translation factors"/>
    <property type="match status" value="1"/>
</dbReference>
<sequence>MQEIFCQVDDIQLLGNDVYQVKLVSDELTRLPYSAGQYLTLQADGGRWIPFSIGNAPEETSHLELHIKLIPGHELAELIVDQLKSTKQAHIQIPMGECVLRDGPRPVVCIVGGTGFSPIKAMLESAFAQQDPREFYLYWGAAVTSDFYLDELPSQWQRQYTNFNYVPVLSGDDAQWQGERGLVHQTAMSQLSDLANKDFYISGSEAMVMAVYHDLLGQGVPKSQIFADMLDIKREMGETV</sequence>
<dbReference type="CDD" id="cd06189">
    <property type="entry name" value="flavin_oxioreductase"/>
    <property type="match status" value="1"/>
</dbReference>
<dbReference type="InterPro" id="IPR050415">
    <property type="entry name" value="MRET"/>
</dbReference>
<dbReference type="InterPro" id="IPR017938">
    <property type="entry name" value="Riboflavin_synthase-like_b-brl"/>
</dbReference>
<dbReference type="PROSITE" id="PS51384">
    <property type="entry name" value="FAD_FR"/>
    <property type="match status" value="1"/>
</dbReference>
<dbReference type="PANTHER" id="PTHR47354:SF5">
    <property type="entry name" value="PROTEIN RFBI"/>
    <property type="match status" value="1"/>
</dbReference>
<dbReference type="AlphaFoldDB" id="A0A316FD66"/>
<dbReference type="InterPro" id="IPR001433">
    <property type="entry name" value="OxRdtase_FAD/NAD-bd"/>
</dbReference>
<evidence type="ECO:0000313" key="2">
    <source>
        <dbReference type="EMBL" id="PWK46824.1"/>
    </source>
</evidence>
<name>A0A316FD66_9GAMM</name>
<keyword evidence="3" id="KW-1185">Reference proteome</keyword>
<feature type="domain" description="FAD-binding FR-type" evidence="1">
    <location>
        <begin position="1"/>
        <end position="101"/>
    </location>
</feature>
<dbReference type="RefSeq" id="WP_170115274.1">
    <property type="nucleotide sequence ID" value="NZ_QGGU01000012.1"/>
</dbReference>
<protein>
    <submittedName>
        <fullName evidence="2">CDP-4-dehydro-6-deoxyglucose reductase</fullName>
    </submittedName>
</protein>
<gene>
    <name evidence="2" type="ORF">C8D97_11260</name>
</gene>
<dbReference type="InterPro" id="IPR008333">
    <property type="entry name" value="Cbr1-like_FAD-bd_dom"/>
</dbReference>
<dbReference type="InterPro" id="IPR039261">
    <property type="entry name" value="FNR_nucleotide-bd"/>
</dbReference>
<dbReference type="SUPFAM" id="SSF63380">
    <property type="entry name" value="Riboflavin synthase domain-like"/>
    <property type="match status" value="1"/>
</dbReference>
<evidence type="ECO:0000313" key="3">
    <source>
        <dbReference type="Proteomes" id="UP000245790"/>
    </source>
</evidence>
<dbReference type="Proteomes" id="UP000245790">
    <property type="component" value="Unassembled WGS sequence"/>
</dbReference>
<proteinExistence type="predicted"/>
<dbReference type="SUPFAM" id="SSF52343">
    <property type="entry name" value="Ferredoxin reductase-like, C-terminal NADP-linked domain"/>
    <property type="match status" value="1"/>
</dbReference>